<dbReference type="GO" id="GO:0006915">
    <property type="term" value="P:apoptotic process"/>
    <property type="evidence" value="ECO:0007669"/>
    <property type="project" value="UniProtKB-KW"/>
</dbReference>
<dbReference type="AlphaFoldDB" id="A0A8W8KQX4"/>
<evidence type="ECO:0000256" key="6">
    <source>
        <dbReference type="PROSITE-ProRule" id="PRU00206"/>
    </source>
</evidence>
<evidence type="ECO:0000259" key="9">
    <source>
        <dbReference type="PROSITE" id="PS50017"/>
    </source>
</evidence>
<keyword evidence="2 8" id="KW-0732">Signal</keyword>
<feature type="domain" description="TNFR-Cys" evidence="10">
    <location>
        <begin position="77"/>
        <end position="118"/>
    </location>
</feature>
<dbReference type="InterPro" id="IPR000488">
    <property type="entry name" value="Death_dom"/>
</dbReference>
<evidence type="ECO:0000256" key="4">
    <source>
        <dbReference type="ARBA" id="ARBA00023157"/>
    </source>
</evidence>
<keyword evidence="1" id="KW-0053">Apoptosis</keyword>
<keyword evidence="5" id="KW-0325">Glycoprotein</keyword>
<name>A0A8W8KQX4_MAGGI</name>
<feature type="chain" id="PRO_5042431374" description="Tumor necrosis factor receptor superfamily member 16" evidence="8">
    <location>
        <begin position="23"/>
        <end position="400"/>
    </location>
</feature>
<keyword evidence="4 6" id="KW-1015">Disulfide bond</keyword>
<comment type="caution">
    <text evidence="6">Lacks conserved residue(s) required for the propagation of feature annotation.</text>
</comment>
<dbReference type="OrthoDB" id="6045435at2759"/>
<evidence type="ECO:0000313" key="12">
    <source>
        <dbReference type="Proteomes" id="UP000005408"/>
    </source>
</evidence>
<sequence length="400" mass="45447">MQWQTVACVCVILFSLISQVETKKEVFCRPGKHEHYVEQYGQCKKCDKCPPGWGYGKYQQVDMDPEHGAVSCRGCVKCGPGVSFSKFIGYGPCRPCKNCSARGLGEKRPCITDRNARCEAPLPQPPTKQPLQNIEKPVDPKMTQHKNYLSTASEDLTSFKNVFVYTVVSVLFLMILIFTALYVRKRRSYSTPNLNRGSHQQTQRRTNRVRIIDATLETPLTQNDEHTSAGNRQLRLNTGSDVIREHETNPDRCQKESNHESIPLKESHFKIDEHLMDIDGAPLQTDKPTQRCTIPRGLGSNERTETLTDAELQRLCPALAAKNAYRRVGRMLGVRDRDIDIIREETRGDPKESAFQTLKKWTELKGNDATRQQLSLALGRIERQDLVDEITTSNNPTNRN</sequence>
<dbReference type="CDD" id="cd01670">
    <property type="entry name" value="Death"/>
    <property type="match status" value="1"/>
</dbReference>
<dbReference type="GO" id="GO:0007165">
    <property type="term" value="P:signal transduction"/>
    <property type="evidence" value="ECO:0007669"/>
    <property type="project" value="InterPro"/>
</dbReference>
<feature type="signal peptide" evidence="8">
    <location>
        <begin position="1"/>
        <end position="22"/>
    </location>
</feature>
<dbReference type="Pfam" id="PF00531">
    <property type="entry name" value="Death"/>
    <property type="match status" value="1"/>
</dbReference>
<dbReference type="EnsemblMetazoa" id="G24944.6">
    <property type="protein sequence ID" value="G24944.6:cds"/>
    <property type="gene ID" value="G24944"/>
</dbReference>
<organism evidence="11 12">
    <name type="scientific">Magallana gigas</name>
    <name type="common">Pacific oyster</name>
    <name type="synonym">Crassostrea gigas</name>
    <dbReference type="NCBI Taxonomy" id="29159"/>
    <lineage>
        <taxon>Eukaryota</taxon>
        <taxon>Metazoa</taxon>
        <taxon>Spiralia</taxon>
        <taxon>Lophotrochozoa</taxon>
        <taxon>Mollusca</taxon>
        <taxon>Bivalvia</taxon>
        <taxon>Autobranchia</taxon>
        <taxon>Pteriomorphia</taxon>
        <taxon>Ostreida</taxon>
        <taxon>Ostreoidea</taxon>
        <taxon>Ostreidae</taxon>
        <taxon>Magallana</taxon>
    </lineage>
</organism>
<evidence type="ECO:0000259" key="10">
    <source>
        <dbReference type="PROSITE" id="PS50050"/>
    </source>
</evidence>
<feature type="transmembrane region" description="Helical" evidence="7">
    <location>
        <begin position="162"/>
        <end position="183"/>
    </location>
</feature>
<evidence type="ECO:0000256" key="1">
    <source>
        <dbReference type="ARBA" id="ARBA00022703"/>
    </source>
</evidence>
<evidence type="ECO:0000256" key="2">
    <source>
        <dbReference type="ARBA" id="ARBA00022729"/>
    </source>
</evidence>
<evidence type="ECO:0000256" key="8">
    <source>
        <dbReference type="SAM" id="SignalP"/>
    </source>
</evidence>
<keyword evidence="3" id="KW-0677">Repeat</keyword>
<dbReference type="CDD" id="cd00185">
    <property type="entry name" value="TNFRSF"/>
    <property type="match status" value="1"/>
</dbReference>
<accession>A0A8W8KQX4</accession>
<feature type="repeat" description="TNFR-Cys" evidence="6">
    <location>
        <begin position="77"/>
        <end position="118"/>
    </location>
</feature>
<keyword evidence="7" id="KW-0812">Transmembrane</keyword>
<dbReference type="Proteomes" id="UP000005408">
    <property type="component" value="Unassembled WGS sequence"/>
</dbReference>
<evidence type="ECO:0000256" key="3">
    <source>
        <dbReference type="ARBA" id="ARBA00022737"/>
    </source>
</evidence>
<feature type="disulfide bond" evidence="6">
    <location>
        <begin position="78"/>
        <end position="93"/>
    </location>
</feature>
<dbReference type="PROSITE" id="PS50050">
    <property type="entry name" value="TNFR_NGFR_2"/>
    <property type="match status" value="1"/>
</dbReference>
<dbReference type="SMART" id="SM00005">
    <property type="entry name" value="DEATH"/>
    <property type="match status" value="1"/>
</dbReference>
<proteinExistence type="predicted"/>
<dbReference type="Gene3D" id="1.10.533.10">
    <property type="entry name" value="Death Domain, Fas"/>
    <property type="match status" value="1"/>
</dbReference>
<dbReference type="PROSITE" id="PS50017">
    <property type="entry name" value="DEATH_DOMAIN"/>
    <property type="match status" value="1"/>
</dbReference>
<keyword evidence="12" id="KW-1185">Reference proteome</keyword>
<dbReference type="EnsemblMetazoa" id="G24944.7">
    <property type="protein sequence ID" value="G24944.7:cds"/>
    <property type="gene ID" value="G24944"/>
</dbReference>
<dbReference type="Pfam" id="PF00020">
    <property type="entry name" value="TNFR_c6"/>
    <property type="match status" value="1"/>
</dbReference>
<evidence type="ECO:0000256" key="5">
    <source>
        <dbReference type="ARBA" id="ARBA00023180"/>
    </source>
</evidence>
<dbReference type="InterPro" id="IPR011029">
    <property type="entry name" value="DEATH-like_dom_sf"/>
</dbReference>
<feature type="domain" description="Death" evidence="9">
    <location>
        <begin position="325"/>
        <end position="394"/>
    </location>
</feature>
<reference evidence="11" key="1">
    <citation type="submission" date="2022-08" db="UniProtKB">
        <authorList>
            <consortium name="EnsemblMetazoa"/>
        </authorList>
    </citation>
    <scope>IDENTIFICATION</scope>
    <source>
        <strain evidence="11">05x7-T-G4-1.051#20</strain>
    </source>
</reference>
<dbReference type="PROSITE" id="PS00652">
    <property type="entry name" value="TNFR_NGFR_1"/>
    <property type="match status" value="1"/>
</dbReference>
<keyword evidence="7" id="KW-0472">Membrane</keyword>
<dbReference type="InterPro" id="IPR001368">
    <property type="entry name" value="TNFR/NGFR_Cys_rich_reg"/>
</dbReference>
<protein>
    <recommendedName>
        <fullName evidence="13">Tumor necrosis factor receptor superfamily member 16</fullName>
    </recommendedName>
</protein>
<evidence type="ECO:0008006" key="13">
    <source>
        <dbReference type="Google" id="ProtNLM"/>
    </source>
</evidence>
<dbReference type="SUPFAM" id="SSF47986">
    <property type="entry name" value="DEATH domain"/>
    <property type="match status" value="1"/>
</dbReference>
<keyword evidence="7" id="KW-1133">Transmembrane helix</keyword>
<dbReference type="Gene3D" id="2.10.50.10">
    <property type="entry name" value="Tumor Necrosis Factor Receptor, subunit A, domain 2"/>
    <property type="match status" value="1"/>
</dbReference>
<evidence type="ECO:0000313" key="11">
    <source>
        <dbReference type="EnsemblMetazoa" id="G24944.6:cds"/>
    </source>
</evidence>
<evidence type="ECO:0000256" key="7">
    <source>
        <dbReference type="SAM" id="Phobius"/>
    </source>
</evidence>